<feature type="transmembrane region" description="Helical" evidence="1">
    <location>
        <begin position="7"/>
        <end position="29"/>
    </location>
</feature>
<comment type="subcellular location">
    <subcellularLocation>
        <location evidence="1">Cell membrane</location>
        <topology evidence="1">Multi-pass membrane protein</topology>
    </subcellularLocation>
</comment>
<reference evidence="3 4" key="2">
    <citation type="journal article" date="2016" name="Infect. Immun.">
        <title>Helicobacter saguini, a Novel Helicobacter Isolated from Cotton-Top Tamarins with Ulcerative Colitis, Has Proinflammatory Properties and Induces Typhlocolitis and Dysplasia in Gnotobiotic IL-10-/- Mice.</title>
        <authorList>
            <person name="Shen Z."/>
            <person name="Mannion A."/>
            <person name="Whary M.T."/>
            <person name="Muthupalani S."/>
            <person name="Sheh A."/>
            <person name="Feng Y."/>
            <person name="Gong G."/>
            <person name="Vandamme P."/>
            <person name="Holcombe H.R."/>
            <person name="Paster B.J."/>
            <person name="Fox J.G."/>
        </authorList>
    </citation>
    <scope>NUCLEOTIDE SEQUENCE [LARGE SCALE GENOMIC DNA]</scope>
    <source>
        <strain evidence="3 4">MIT 97-6194</strain>
    </source>
</reference>
<name>A0A347VTR2_9HELI</name>
<dbReference type="STRING" id="1548018.LS64_09580"/>
<dbReference type="GO" id="GO:0022857">
    <property type="term" value="F:transmembrane transporter activity"/>
    <property type="evidence" value="ECO:0007669"/>
    <property type="project" value="UniProtKB-UniRule"/>
</dbReference>
<dbReference type="OrthoDB" id="7065604at2"/>
<dbReference type="EMBL" id="QBIU01000001">
    <property type="protein sequence ID" value="MWV69758.1"/>
    <property type="molecule type" value="Genomic_DNA"/>
</dbReference>
<keyword evidence="1" id="KW-0472">Membrane</keyword>
<dbReference type="PANTHER" id="PTHR34300:SF2">
    <property type="entry name" value="QUEUOSINE PRECURSOR TRANSPORTER-RELATED"/>
    <property type="match status" value="1"/>
</dbReference>
<dbReference type="Pfam" id="PF02592">
    <property type="entry name" value="Vut_1"/>
    <property type="match status" value="1"/>
</dbReference>
<feature type="transmembrane region" description="Helical" evidence="1">
    <location>
        <begin position="103"/>
        <end position="123"/>
    </location>
</feature>
<keyword evidence="4" id="KW-1185">Reference proteome</keyword>
<dbReference type="Proteomes" id="UP000029714">
    <property type="component" value="Unassembled WGS sequence"/>
</dbReference>
<feature type="transmembrane region" description="Helical" evidence="1">
    <location>
        <begin position="49"/>
        <end position="67"/>
    </location>
</feature>
<dbReference type="PANTHER" id="PTHR34300">
    <property type="entry name" value="QUEUOSINE PRECURSOR TRANSPORTER-RELATED"/>
    <property type="match status" value="1"/>
</dbReference>
<reference evidence="3" key="3">
    <citation type="submission" date="2018-04" db="EMBL/GenBank/DDBJ databases">
        <authorList>
            <person name="Sheh A."/>
            <person name="Shen Z."/>
            <person name="Mannion A.J."/>
            <person name="Fox J.G."/>
        </authorList>
    </citation>
    <scope>NUCLEOTIDE SEQUENCE</scope>
    <source>
        <strain evidence="3">MIT 97-6194</strain>
    </source>
</reference>
<dbReference type="HAMAP" id="MF_02088">
    <property type="entry name" value="Q_prec_transport"/>
    <property type="match status" value="1"/>
</dbReference>
<organism evidence="3 4">
    <name type="scientific">Helicobacter saguini</name>
    <dbReference type="NCBI Taxonomy" id="1548018"/>
    <lineage>
        <taxon>Bacteria</taxon>
        <taxon>Pseudomonadati</taxon>
        <taxon>Campylobacterota</taxon>
        <taxon>Epsilonproteobacteria</taxon>
        <taxon>Campylobacterales</taxon>
        <taxon>Helicobacteraceae</taxon>
        <taxon>Helicobacter</taxon>
    </lineage>
</organism>
<dbReference type="GO" id="GO:0005886">
    <property type="term" value="C:plasma membrane"/>
    <property type="evidence" value="ECO:0007669"/>
    <property type="project" value="UniProtKB-SubCell"/>
</dbReference>
<dbReference type="NCBIfam" id="TIGR00697">
    <property type="entry name" value="queuosine precursor transporter"/>
    <property type="match status" value="1"/>
</dbReference>
<proteinExistence type="inferred from homology"/>
<evidence type="ECO:0000313" key="2">
    <source>
        <dbReference type="EMBL" id="MWV69758.1"/>
    </source>
</evidence>
<protein>
    <recommendedName>
        <fullName evidence="1">Probable queuosine precursor transporter</fullName>
        <shortName evidence="1">Q precursor transporter</shortName>
    </recommendedName>
</protein>
<evidence type="ECO:0000256" key="1">
    <source>
        <dbReference type="HAMAP-Rule" id="MF_02088"/>
    </source>
</evidence>
<dbReference type="Proteomes" id="UP000477070">
    <property type="component" value="Unassembled WGS sequence"/>
</dbReference>
<dbReference type="EMBL" id="JRMP02000002">
    <property type="protein sequence ID" value="TLD95698.1"/>
    <property type="molecule type" value="Genomic_DNA"/>
</dbReference>
<gene>
    <name evidence="2" type="ORF">DCO61_07040</name>
    <name evidence="3" type="ORF">LS64_001720</name>
</gene>
<reference evidence="3 4" key="1">
    <citation type="journal article" date="2014" name="Genome Announc.">
        <title>Draft genome sequences of eight enterohepatic helicobacter species isolated from both laboratory and wild rodents.</title>
        <authorList>
            <person name="Sheh A."/>
            <person name="Shen Z."/>
            <person name="Fox J.G."/>
        </authorList>
    </citation>
    <scope>NUCLEOTIDE SEQUENCE [LARGE SCALE GENOMIC DNA]</scope>
    <source>
        <strain evidence="3 4">MIT 97-6194</strain>
    </source>
</reference>
<keyword evidence="1" id="KW-1133">Transmembrane helix</keyword>
<accession>A0A347VTR2</accession>
<evidence type="ECO:0000313" key="4">
    <source>
        <dbReference type="Proteomes" id="UP000029714"/>
    </source>
</evidence>
<dbReference type="InterPro" id="IPR003744">
    <property type="entry name" value="YhhQ"/>
</dbReference>
<reference evidence="2 5" key="4">
    <citation type="submission" date="2019-12" db="EMBL/GenBank/DDBJ databases">
        <title>Multi-Generational Helicobacter saguini Isolates.</title>
        <authorList>
            <person name="Mannion A."/>
            <person name="Shen Z."/>
            <person name="Fox J.G."/>
        </authorList>
    </citation>
    <scope>NUCLEOTIDE SEQUENCE [LARGE SCALE GENOMIC DNA]</scope>
    <source>
        <strain evidence="2">16-048</strain>
        <strain evidence="5">16-048 (F4)</strain>
    </source>
</reference>
<feature type="transmembrane region" description="Helical" evidence="1">
    <location>
        <begin position="143"/>
        <end position="163"/>
    </location>
</feature>
<keyword evidence="1" id="KW-1003">Cell membrane</keyword>
<comment type="similarity">
    <text evidence="1">Belongs to the vitamin uptake transporter (VUT/ECF) (TC 2.A.88) family. Q precursor transporter subfamily.</text>
</comment>
<evidence type="ECO:0000313" key="3">
    <source>
        <dbReference type="EMBL" id="TLD95698.1"/>
    </source>
</evidence>
<sequence>MTDKTLYISAFAFAFIIIASNYLVGFRIFDAQVDLSQASNTLTYLAMDIYSHITYGAISYPISFLLMDILSEKFNRKDVLKALRIGLLLAFLPSIIIAPNPYIAVASVCAFFTSQFLDVIVFFKLKQKYPRLWWLRNGVNSGICQFVDTFIFFHVAFVLVLPYHDVFMMFLADLIIKLSLNLFNMPIFYLVAIKTYNKLNFFKR</sequence>
<feature type="transmembrane region" description="Helical" evidence="1">
    <location>
        <begin position="79"/>
        <end position="97"/>
    </location>
</feature>
<feature type="transmembrane region" description="Helical" evidence="1">
    <location>
        <begin position="175"/>
        <end position="196"/>
    </location>
</feature>
<comment type="caution">
    <text evidence="3">The sequence shown here is derived from an EMBL/GenBank/DDBJ whole genome shotgun (WGS) entry which is preliminary data.</text>
</comment>
<evidence type="ECO:0000313" key="5">
    <source>
        <dbReference type="Proteomes" id="UP000477070"/>
    </source>
</evidence>
<keyword evidence="1" id="KW-0812">Transmembrane</keyword>
<keyword evidence="1" id="KW-0813">Transport</keyword>
<comment type="function">
    <text evidence="1">Involved in the import of queuosine (Q) precursors, required for Q precursor salvage.</text>
</comment>
<dbReference type="AlphaFoldDB" id="A0A347VTR2"/>